<evidence type="ECO:0000256" key="1">
    <source>
        <dbReference type="SAM" id="MobiDB-lite"/>
    </source>
</evidence>
<comment type="caution">
    <text evidence="2">The sequence shown here is derived from an EMBL/GenBank/DDBJ whole genome shotgun (WGS) entry which is preliminary data.</text>
</comment>
<evidence type="ECO:0000313" key="2">
    <source>
        <dbReference type="EMBL" id="KAH6652048.1"/>
    </source>
</evidence>
<gene>
    <name evidence="2" type="ORF">BKA67DRAFT_660817</name>
</gene>
<dbReference type="RefSeq" id="XP_045956326.1">
    <property type="nucleotide sequence ID" value="XM_046107694.1"/>
</dbReference>
<sequence length="379" mass="41368">MKAVRGEICRYVACKFELRGRCTRKGPQSHHAGFFAVIPNGDDDGSVLLHDNSGAITDGDSDSISDTDTYNSVNPHPGIIIDSNASDINMVINISNTNMDLGININTNTNARSTTSIYNEASPQIITISDDEDEDMKSFTQDNCPRPEKPVAGPGKTLESQGSPAVSLRSHRQPRPPAQGVPAPEHISLGSEIAPRQYIQFIAQKNQQLKNLLLRNQQNARLLGLRDQTIQDLIFRNNQQAHALAVRDRQVQALSHAHQQACQLVALRDQELRARSEEKQGLVGDFIQVRDTAHQDAANHRLLVEKLREEINALRKENMQLTNVGTSSGGRVGSEGTLTPARDATGRELAKGGGALDLMQVDHDARKTAGGCTDSTHSK</sequence>
<dbReference type="GeneID" id="70136585"/>
<protein>
    <submittedName>
        <fullName evidence="2">Uncharacterized protein</fullName>
    </submittedName>
</protein>
<keyword evidence="3" id="KW-1185">Reference proteome</keyword>
<evidence type="ECO:0000313" key="3">
    <source>
        <dbReference type="Proteomes" id="UP000758603"/>
    </source>
</evidence>
<feature type="region of interest" description="Disordered" evidence="1">
    <location>
        <begin position="323"/>
        <end position="344"/>
    </location>
</feature>
<dbReference type="EMBL" id="JAGPXC010000006">
    <property type="protein sequence ID" value="KAH6652048.1"/>
    <property type="molecule type" value="Genomic_DNA"/>
</dbReference>
<feature type="region of interest" description="Disordered" evidence="1">
    <location>
        <begin position="133"/>
        <end position="183"/>
    </location>
</feature>
<reference evidence="2" key="1">
    <citation type="journal article" date="2021" name="Nat. Commun.">
        <title>Genetic determinants of endophytism in the Arabidopsis root mycobiome.</title>
        <authorList>
            <person name="Mesny F."/>
            <person name="Miyauchi S."/>
            <person name="Thiergart T."/>
            <person name="Pickel B."/>
            <person name="Atanasova L."/>
            <person name="Karlsson M."/>
            <person name="Huettel B."/>
            <person name="Barry K.W."/>
            <person name="Haridas S."/>
            <person name="Chen C."/>
            <person name="Bauer D."/>
            <person name="Andreopoulos W."/>
            <person name="Pangilinan J."/>
            <person name="LaButti K."/>
            <person name="Riley R."/>
            <person name="Lipzen A."/>
            <person name="Clum A."/>
            <person name="Drula E."/>
            <person name="Henrissat B."/>
            <person name="Kohler A."/>
            <person name="Grigoriev I.V."/>
            <person name="Martin F.M."/>
            <person name="Hacquard S."/>
        </authorList>
    </citation>
    <scope>NUCLEOTIDE SEQUENCE</scope>
    <source>
        <strain evidence="2">MPI-SDFR-AT-0073</strain>
    </source>
</reference>
<organism evidence="2 3">
    <name type="scientific">Truncatella angustata</name>
    <dbReference type="NCBI Taxonomy" id="152316"/>
    <lineage>
        <taxon>Eukaryota</taxon>
        <taxon>Fungi</taxon>
        <taxon>Dikarya</taxon>
        <taxon>Ascomycota</taxon>
        <taxon>Pezizomycotina</taxon>
        <taxon>Sordariomycetes</taxon>
        <taxon>Xylariomycetidae</taxon>
        <taxon>Amphisphaeriales</taxon>
        <taxon>Sporocadaceae</taxon>
        <taxon>Truncatella</taxon>
    </lineage>
</organism>
<proteinExistence type="predicted"/>
<name>A0A9P8UH72_9PEZI</name>
<accession>A0A9P8UH72</accession>
<dbReference type="Proteomes" id="UP000758603">
    <property type="component" value="Unassembled WGS sequence"/>
</dbReference>
<dbReference type="AlphaFoldDB" id="A0A9P8UH72"/>